<dbReference type="InterPro" id="IPR056290">
    <property type="entry name" value="CEPT76/DRC7_peptidase-like_dom"/>
</dbReference>
<evidence type="ECO:0000256" key="1">
    <source>
        <dbReference type="ARBA" id="ARBA00004300"/>
    </source>
</evidence>
<sequence>MAVPPEQVNEIKQIIQQHLSRETVQNKLKSLLPDLKVDQGVRDTKSALSRSDLVKHLKESGAIDSIINDIEQAKNNNCMKGDKVVISSDCEKKRKLTNMMDSLEFPVTGNSKLCFKVLGGRAFLDHLQQQAVKSSFTLHILFRGQRVRSRRVPCTCDPEFNEEFIFDFKKSQDGRLLETSLLSITDKLNLVLTRTDAFGTKFLVSTHLFEWRQVLTVDRLVTSIELMGAGKMPVGLLEVELYINPRPSKLLTRDIIDEQCKQELRFFRENERRFFVYASNWWQEFQEIRDDLKDRMVKIFAQDENGERRPVCSFVRPIRTNRLLNTPREAARFVGLIHVGKSESVGQGMVQEKWTSMHAFLCCNKGESMDHAVLLCSLLLGFGLDAYVCVGTKSKGDFHVWVITISCSGVFTFWESQTGDTYLHKPVHIGDLSHSKHPHPYPYRTVGCVFNHKSFYANIQPSDTVEVCDFVLNERTKWKPMSPDALCWLYDSPACPLWTPFCHLNRSPIDPINKSNILEAQLRHMITIQRQAEGLTTQWDDQLSYLLLSRLHYFENERITGNSSGTQEFKDALQKMMLDEQEFNGFPIQQKHLNMHLLFKESMKSSKCQQIIQCRGDNVRHAVSVCVFPYPEDVCATWTMYACIYHRVA</sequence>
<dbReference type="InterPro" id="IPR035892">
    <property type="entry name" value="C2_domain_sf"/>
</dbReference>
<dbReference type="GO" id="GO:0005813">
    <property type="term" value="C:centrosome"/>
    <property type="evidence" value="ECO:0007669"/>
    <property type="project" value="UniProtKB-SubCell"/>
</dbReference>
<comment type="caution">
    <text evidence="7">The sequence shown here is derived from an EMBL/GenBank/DDBJ whole genome shotgun (WGS) entry which is preliminary data.</text>
</comment>
<proteinExistence type="predicted"/>
<feature type="domain" description="CEP76/DRC7 peptidase-like" evidence="6">
    <location>
        <begin position="353"/>
        <end position="481"/>
    </location>
</feature>
<gene>
    <name evidence="7" type="ORF">SPHA_80541</name>
</gene>
<dbReference type="Pfam" id="PF24654">
    <property type="entry name" value="CEP76_N"/>
    <property type="match status" value="1"/>
</dbReference>
<dbReference type="PANTHER" id="PTHR46436">
    <property type="entry name" value="CENTROSOMAL PROTEIN OF 76 KDA"/>
    <property type="match status" value="1"/>
</dbReference>
<dbReference type="InterPro" id="IPR056288">
    <property type="entry name" value="CEP76_C"/>
</dbReference>
<dbReference type="GO" id="GO:0005814">
    <property type="term" value="C:centriole"/>
    <property type="evidence" value="ECO:0007669"/>
    <property type="project" value="TreeGrafter"/>
</dbReference>
<reference evidence="7" key="1">
    <citation type="submission" date="2021-01" db="EMBL/GenBank/DDBJ databases">
        <authorList>
            <person name="Li R."/>
            <person name="Bekaert M."/>
        </authorList>
    </citation>
    <scope>NUCLEOTIDE SEQUENCE</scope>
    <source>
        <strain evidence="7">Farmed</strain>
    </source>
</reference>
<dbReference type="Pfam" id="PF15627">
    <property type="entry name" value="CEP76-C2"/>
    <property type="match status" value="1"/>
</dbReference>
<dbReference type="AlphaFoldDB" id="A0A812ETC6"/>
<dbReference type="EMBL" id="CAHIKZ030005601">
    <property type="protein sequence ID" value="CAE1331351.1"/>
    <property type="molecule type" value="Genomic_DNA"/>
</dbReference>
<evidence type="ECO:0000313" key="7">
    <source>
        <dbReference type="EMBL" id="CAE1331351.1"/>
    </source>
</evidence>
<feature type="domain" description="Centrosomal protein of 76 kDa C-terminal" evidence="4">
    <location>
        <begin position="514"/>
        <end position="645"/>
    </location>
</feature>
<evidence type="ECO:0000259" key="5">
    <source>
        <dbReference type="Pfam" id="PF24654"/>
    </source>
</evidence>
<feature type="domain" description="CEP76 C2" evidence="3">
    <location>
        <begin position="113"/>
        <end position="247"/>
    </location>
</feature>
<dbReference type="SUPFAM" id="SSF49562">
    <property type="entry name" value="C2 domain (Calcium/lipid-binding domain, CaLB)"/>
    <property type="match status" value="1"/>
</dbReference>
<dbReference type="InterPro" id="IPR056289">
    <property type="entry name" value="CEP76_N"/>
</dbReference>
<dbReference type="Proteomes" id="UP000597762">
    <property type="component" value="Unassembled WGS sequence"/>
</dbReference>
<dbReference type="PANTHER" id="PTHR46436:SF1">
    <property type="entry name" value="CENTROSOMAL PROTEIN OF 76 KDA"/>
    <property type="match status" value="1"/>
</dbReference>
<dbReference type="InterPro" id="IPR052299">
    <property type="entry name" value="CEP76"/>
</dbReference>
<name>A0A812ETC6_ACAPH</name>
<protein>
    <submittedName>
        <fullName evidence="7">CEP76</fullName>
    </submittedName>
</protein>
<comment type="subcellular location">
    <subcellularLocation>
        <location evidence="1">Cytoplasm</location>
        <location evidence="1">Cytoskeleton</location>
        <location evidence="1">Microtubule organizing center</location>
        <location evidence="1">Centrosome</location>
    </subcellularLocation>
</comment>
<organism evidence="7 8">
    <name type="scientific">Acanthosepion pharaonis</name>
    <name type="common">Pharaoh cuttlefish</name>
    <name type="synonym">Sepia pharaonis</name>
    <dbReference type="NCBI Taxonomy" id="158019"/>
    <lineage>
        <taxon>Eukaryota</taxon>
        <taxon>Metazoa</taxon>
        <taxon>Spiralia</taxon>
        <taxon>Lophotrochozoa</taxon>
        <taxon>Mollusca</taxon>
        <taxon>Cephalopoda</taxon>
        <taxon>Coleoidea</taxon>
        <taxon>Decapodiformes</taxon>
        <taxon>Sepiida</taxon>
        <taxon>Sepiina</taxon>
        <taxon>Sepiidae</taxon>
        <taxon>Acanthosepion</taxon>
    </lineage>
</organism>
<dbReference type="GO" id="GO:0046599">
    <property type="term" value="P:regulation of centriole replication"/>
    <property type="evidence" value="ECO:0007669"/>
    <property type="project" value="TreeGrafter"/>
</dbReference>
<evidence type="ECO:0000313" key="8">
    <source>
        <dbReference type="Proteomes" id="UP000597762"/>
    </source>
</evidence>
<evidence type="ECO:0000259" key="3">
    <source>
        <dbReference type="Pfam" id="PF15627"/>
    </source>
</evidence>
<keyword evidence="8" id="KW-1185">Reference proteome</keyword>
<dbReference type="InterPro" id="IPR028926">
    <property type="entry name" value="CEP76-C2"/>
</dbReference>
<feature type="domain" description="CEP76 N-terminal" evidence="5">
    <location>
        <begin position="10"/>
        <end position="70"/>
    </location>
</feature>
<dbReference type="Pfam" id="PF24652">
    <property type="entry name" value="CEP76_C"/>
    <property type="match status" value="1"/>
</dbReference>
<evidence type="ECO:0000256" key="2">
    <source>
        <dbReference type="ARBA" id="ARBA00022490"/>
    </source>
</evidence>
<dbReference type="OrthoDB" id="5527234at2759"/>
<evidence type="ECO:0000259" key="6">
    <source>
        <dbReference type="Pfam" id="PF24656"/>
    </source>
</evidence>
<accession>A0A812ETC6</accession>
<dbReference type="Pfam" id="PF24656">
    <property type="entry name" value="CEPT76_peptidase"/>
    <property type="match status" value="1"/>
</dbReference>
<evidence type="ECO:0000259" key="4">
    <source>
        <dbReference type="Pfam" id="PF24652"/>
    </source>
</evidence>
<keyword evidence="2" id="KW-0963">Cytoplasm</keyword>